<evidence type="ECO:0008006" key="3">
    <source>
        <dbReference type="Google" id="ProtNLM"/>
    </source>
</evidence>
<dbReference type="Pfam" id="PF10387">
    <property type="entry name" value="DUF2442"/>
    <property type="match status" value="1"/>
</dbReference>
<organism evidence="1">
    <name type="scientific">Candidatus Kentrum sp. DK</name>
    <dbReference type="NCBI Taxonomy" id="2126562"/>
    <lineage>
        <taxon>Bacteria</taxon>
        <taxon>Pseudomonadati</taxon>
        <taxon>Pseudomonadota</taxon>
        <taxon>Gammaproteobacteria</taxon>
        <taxon>Candidatus Kentrum</taxon>
    </lineage>
</organism>
<name>A0A450SKI7_9GAMM</name>
<dbReference type="InterPro" id="IPR018841">
    <property type="entry name" value="DUF2442"/>
</dbReference>
<proteinExistence type="predicted"/>
<dbReference type="Gene3D" id="3.30.2020.10">
    <property type="entry name" value="NE0471-like N-terminal domain"/>
    <property type="match status" value="1"/>
</dbReference>
<dbReference type="InterPro" id="IPR036782">
    <property type="entry name" value="NE0471-like_N"/>
</dbReference>
<protein>
    <recommendedName>
        <fullName evidence="3">DUF2442 domain-containing protein</fullName>
    </recommendedName>
</protein>
<accession>A0A450SKI7</accession>
<dbReference type="AlphaFoldDB" id="A0A450SKI7"/>
<evidence type="ECO:0000313" key="1">
    <source>
        <dbReference type="EMBL" id="VFJ54053.1"/>
    </source>
</evidence>
<dbReference type="SUPFAM" id="SSF143880">
    <property type="entry name" value="NE0471 N-terminal domain-like"/>
    <property type="match status" value="1"/>
</dbReference>
<evidence type="ECO:0000313" key="2">
    <source>
        <dbReference type="EMBL" id="VFJ59157.1"/>
    </source>
</evidence>
<sequence>MIPEVTAARYEHDFTVHVRFSDGTEGDVDLADELYGEVFEPLRARSLFKAVSVHPEFHTLCWPNGADLAPEFVYGKVRKAC</sequence>
<gene>
    <name evidence="1" type="ORF">BECKDK2373B_GA0170837_10454</name>
    <name evidence="2" type="ORF">BECKDK2373C_GA0170839_10707</name>
</gene>
<reference evidence="1" key="1">
    <citation type="submission" date="2019-02" db="EMBL/GenBank/DDBJ databases">
        <authorList>
            <person name="Gruber-Vodicka R. H."/>
            <person name="Seah K. B. B."/>
        </authorList>
    </citation>
    <scope>NUCLEOTIDE SEQUENCE</scope>
    <source>
        <strain evidence="2">BECK_DK161</strain>
        <strain evidence="1">BECK_DK47</strain>
    </source>
</reference>
<dbReference type="EMBL" id="CAADEX010000045">
    <property type="protein sequence ID" value="VFJ54053.1"/>
    <property type="molecule type" value="Genomic_DNA"/>
</dbReference>
<dbReference type="EMBL" id="CAADEY010000070">
    <property type="protein sequence ID" value="VFJ59157.1"/>
    <property type="molecule type" value="Genomic_DNA"/>
</dbReference>